<keyword evidence="1" id="KW-0808">Transferase</keyword>
<gene>
    <name evidence="1" type="ORF">HL667_10140</name>
</gene>
<organism evidence="1 2">
    <name type="scientific">Bradyrhizobium aeschynomenes</name>
    <dbReference type="NCBI Taxonomy" id="2734909"/>
    <lineage>
        <taxon>Bacteria</taxon>
        <taxon>Pseudomonadati</taxon>
        <taxon>Pseudomonadota</taxon>
        <taxon>Alphaproteobacteria</taxon>
        <taxon>Hyphomicrobiales</taxon>
        <taxon>Nitrobacteraceae</taxon>
        <taxon>Bradyrhizobium</taxon>
    </lineage>
</organism>
<name>A0ABX2CCI3_9BRAD</name>
<proteinExistence type="predicted"/>
<dbReference type="EMBL" id="JABFDN010000002">
    <property type="protein sequence ID" value="NPU65355.1"/>
    <property type="molecule type" value="Genomic_DNA"/>
</dbReference>
<keyword evidence="1" id="KW-0012">Acyltransferase</keyword>
<sequence length="294" mass="32522">MTALKPVIRCREIGETDLDAVADLLTRGFPRRSRDYWSSGLRRQAGRAVPDGYPRYGYLLDHNGVAVGVLLLIYSDRGTPGEPQIWCNLSSWYVEPAFRNYATMLTRIAQRRPEVTYVNISAARPTWPIIEAQGFRAYCRGLFFSLPLLSTAGLGSPVDRIDADAEAVDGLPPDEAALLIRHARYGCLSVVVRSKKGPVPLVLQKVRIRQGRFALPAMQLIYCRDISDYVGCAGAIGRLLLLRRGCVSVMTDANGPIDGLIGIYTERRGRKYIKGPQPPRLGDLSDTELPIYGA</sequence>
<comment type="caution">
    <text evidence="1">The sequence shown here is derived from an EMBL/GenBank/DDBJ whole genome shotgun (WGS) entry which is preliminary data.</text>
</comment>
<dbReference type="InterPro" id="IPR016181">
    <property type="entry name" value="Acyl_CoA_acyltransferase"/>
</dbReference>
<accession>A0ABX2CCI3</accession>
<dbReference type="GO" id="GO:0016746">
    <property type="term" value="F:acyltransferase activity"/>
    <property type="evidence" value="ECO:0007669"/>
    <property type="project" value="UniProtKB-KW"/>
</dbReference>
<dbReference type="RefSeq" id="WP_172110397.1">
    <property type="nucleotide sequence ID" value="NZ_JABFDN010000002.1"/>
</dbReference>
<reference evidence="1" key="1">
    <citation type="submission" date="2020-05" db="EMBL/GenBank/DDBJ databases">
        <title>Nod-independent and nitrogen-fixing Bradyrhizobium aeschynomene sp. nov. isolated from nodules of Aeschynomene indica.</title>
        <authorList>
            <person name="Zhang Z."/>
        </authorList>
    </citation>
    <scope>NUCLEOTIDE SEQUENCE</scope>
    <source>
        <strain evidence="1">83012</strain>
    </source>
</reference>
<evidence type="ECO:0000313" key="2">
    <source>
        <dbReference type="Proteomes" id="UP000886476"/>
    </source>
</evidence>
<evidence type="ECO:0000313" key="1">
    <source>
        <dbReference type="EMBL" id="NPU65355.1"/>
    </source>
</evidence>
<dbReference type="Proteomes" id="UP000886476">
    <property type="component" value="Unassembled WGS sequence"/>
</dbReference>
<dbReference type="SUPFAM" id="SSF55729">
    <property type="entry name" value="Acyl-CoA N-acyltransferases (Nat)"/>
    <property type="match status" value="1"/>
</dbReference>
<keyword evidence="2" id="KW-1185">Reference proteome</keyword>
<dbReference type="Gene3D" id="3.40.630.30">
    <property type="match status" value="1"/>
</dbReference>
<protein>
    <submittedName>
        <fullName evidence="1">Acyl-CoA acyltransferase</fullName>
    </submittedName>
</protein>